<name>A0A1B2EVI0_9HYPH</name>
<dbReference type="Pfam" id="PF07731">
    <property type="entry name" value="Cu-oxidase_2"/>
    <property type="match status" value="1"/>
</dbReference>
<dbReference type="InterPro" id="IPR011706">
    <property type="entry name" value="Cu-oxidase_C"/>
</dbReference>
<keyword evidence="4" id="KW-0614">Plasmid</keyword>
<dbReference type="InterPro" id="IPR045087">
    <property type="entry name" value="Cu-oxidase_fam"/>
</dbReference>
<dbReference type="EMBL" id="CP016619">
    <property type="protein sequence ID" value="ANY83970.1"/>
    <property type="molecule type" value="Genomic_DNA"/>
</dbReference>
<dbReference type="GO" id="GO:0016491">
    <property type="term" value="F:oxidoreductase activity"/>
    <property type="evidence" value="ECO:0007669"/>
    <property type="project" value="UniProtKB-KW"/>
</dbReference>
<protein>
    <recommendedName>
        <fullName evidence="3">Plastocyanin-like domain-containing protein</fullName>
    </recommendedName>
</protein>
<evidence type="ECO:0000256" key="1">
    <source>
        <dbReference type="ARBA" id="ARBA00022723"/>
    </source>
</evidence>
<evidence type="ECO:0000313" key="4">
    <source>
        <dbReference type="EMBL" id="ANY83970.1"/>
    </source>
</evidence>
<dbReference type="Gene3D" id="2.60.40.420">
    <property type="entry name" value="Cupredoxins - blue copper proteins"/>
    <property type="match status" value="6"/>
</dbReference>
<accession>A0A1B2EVI0</accession>
<feature type="region of interest" description="Disordered" evidence="2">
    <location>
        <begin position="1262"/>
        <end position="1306"/>
    </location>
</feature>
<sequence length="1414" mass="157974">MAHYDVTALPITIYFNRDGDHDHNGMMFALSENVPILDYIKALGRADRPGGSYPPPPSPVLVARANLIGVALPATPAQARQPHPLVRPLVLRACKDEHVTVTLHNEIRGKFGTDRPVGIHLGATGYDVLNADGSQVGDNPGSLVSSGANRIYHWQCMHEGVFPFHDGGDYSGGEDGTNVHGLFGALIVEPKNTKWRDPVNGRVSHEAGTFNQLDGLYLDVMPIAADATEPDPSTSELTSAYEWDPPVAYPKFEEVPHREFVIVFHDEPEFIPSHDHLETDPCSEDGHGGSSGPHGSDCCCIICCEDHVSGRHSGRRGRGSHGGHEDLLPIMPISYRAEPMINRERRLWRQMRTGPALDRPVLNEEQHHSSWMFGDPATPILKAYIGDPVRIRFVHAGVKETHVFHLHLYEWHAAAGNDQSPRIDAISVSPQTGHTIEPVWGAGNRQQVAGDVIWHCHLYPHFHEGMWGIFRTFETRQHGLEFWEGKDPSLSELQSDDPVYEGRTIGRYPDGTPIEKLIPLPSLDLPPEPTPTHPGYPLYVPGTIQQKSPIPPWPDRSFAADEVPPPYLTSLLAADMPLDFDYRLVPTDLERNAFNPRPLPGELFTRNPVSKQQAAVYATPADPDHAAYLRNGAREVAHDMVVAMRNIIYNSHGWHDRQGHLYYLETDGDPAMRAGPMEPLFFRAHHGQVVNVILRNATPEVIEETEFDHAFPPCPARPWEGECASHVHMVKFDPICADGAATGWNYMSGVRHGRKMVYRWWADREFGTIFFHDHLFANLRQKHGLFGALLVEPAGSRFFHNVDPEREIVAGLQAMIVRHEDDPVRVKNDREFGWFREFCVGIGDFIPLWNSADEPLNPPDRPGGHGDQGVMGINYRNTPVRERPGDPAYWFNSGTHGDPDTTLFRTYEGDPIWIRILQGSHEEQHSFQVHGLRWRRFREQTDSAIRNQQSLGISEAFTFINEPAIGRGDHMYKLSGADDLWLGCWGLIRVLPGPSPLPDTPFQLPVPKDIAWPSATVLAMPAAERRFRVRAERQPVTYRSDIVDPFGLVYRLTAVKEPGGSWKSAGPAQSNVQEPLVLWCRENETVVVELTNGIVLAPRETLEPEPNAPEVPVELDQAHRPVSSQVSMHADLVRYNVRTSDGANVGLNPVQTIPPGVKREYRWDTSRPVGAPEPLGPVLLQDMADFRNHRHHGLIGALVILPEDATPFEVKHGETTARPTAKRAWHRARVTVVGGKGAREEHMVLLMQDGLRLFMKGAGTNFGFPLPDPPDEPTGEGEKEDQGQKGFNYRSEPIGPIFDPQGNPYTHLRPDPATPIVHVPEGAEVRLHLVGACDKPRHHSFTVHGVAWEENRFVPPGQSVPWVSSESAVSCGTVRTFAFTAPEYTDSHDRDYAYRSGMLRWDVPQGMWGIMRVE</sequence>
<dbReference type="RefSeq" id="WP_099514912.1">
    <property type="nucleotide sequence ID" value="NZ_CP016619.1"/>
</dbReference>
<evidence type="ECO:0000256" key="2">
    <source>
        <dbReference type="SAM" id="MobiDB-lite"/>
    </source>
</evidence>
<geneLocation type="plasmid" evidence="4">
    <name>unnamed2</name>
</geneLocation>
<dbReference type="KEGG" id="moc:BB934_37500"/>
<evidence type="ECO:0000259" key="3">
    <source>
        <dbReference type="Pfam" id="PF07731"/>
    </source>
</evidence>
<dbReference type="SUPFAM" id="SSF49503">
    <property type="entry name" value="Cupredoxins"/>
    <property type="match status" value="6"/>
</dbReference>
<reference evidence="4" key="1">
    <citation type="submission" date="2016-07" db="EMBL/GenBank/DDBJ databases">
        <title>Microvirga ossetica sp. nov. a new species of rhizobia isolated from root nodules of the legume species Vicia alpestris Steven originated from North Ossetia region in the Caucasus.</title>
        <authorList>
            <person name="Safronova V.I."/>
            <person name="Kuznetsova I.G."/>
            <person name="Sazanova A.L."/>
            <person name="Belimov A."/>
            <person name="Andronov E."/>
            <person name="Osledkin Y.S."/>
            <person name="Onishchuk O.P."/>
            <person name="Kurchak O.N."/>
            <person name="Shaposhnikov A.I."/>
            <person name="Willems A."/>
            <person name="Tikhonovich I.A."/>
        </authorList>
    </citation>
    <scope>NUCLEOTIDE SEQUENCE [LARGE SCALE GENOMIC DNA]</scope>
    <source>
        <strain evidence="4">V5/3M</strain>
        <plasmid evidence="4">unnamed2</plasmid>
    </source>
</reference>
<dbReference type="GO" id="GO:0005507">
    <property type="term" value="F:copper ion binding"/>
    <property type="evidence" value="ECO:0007669"/>
    <property type="project" value="InterPro"/>
</dbReference>
<dbReference type="InterPro" id="IPR002355">
    <property type="entry name" value="Cu_oxidase_Cu_BS"/>
</dbReference>
<organism evidence="4">
    <name type="scientific">Microvirga ossetica</name>
    <dbReference type="NCBI Taxonomy" id="1882682"/>
    <lineage>
        <taxon>Bacteria</taxon>
        <taxon>Pseudomonadati</taxon>
        <taxon>Pseudomonadota</taxon>
        <taxon>Alphaproteobacteria</taxon>
        <taxon>Hyphomicrobiales</taxon>
        <taxon>Methylobacteriaceae</taxon>
        <taxon>Microvirga</taxon>
    </lineage>
</organism>
<feature type="domain" description="Plastocyanin-like" evidence="3">
    <location>
        <begin position="374"/>
        <end position="472"/>
    </location>
</feature>
<keyword evidence="1" id="KW-0479">Metal-binding</keyword>
<proteinExistence type="predicted"/>
<dbReference type="PROSITE" id="PS00080">
    <property type="entry name" value="MULTICOPPER_OXIDASE2"/>
    <property type="match status" value="1"/>
</dbReference>
<gene>
    <name evidence="4" type="ORF">BB934_37500</name>
</gene>
<dbReference type="InterPro" id="IPR008972">
    <property type="entry name" value="Cupredoxin"/>
</dbReference>
<dbReference type="PANTHER" id="PTHR11709">
    <property type="entry name" value="MULTI-COPPER OXIDASE"/>
    <property type="match status" value="1"/>
</dbReference>